<proteinExistence type="predicted"/>
<protein>
    <recommendedName>
        <fullName evidence="2">Nephrocystin 3-like N-terminal domain-containing protein</fullName>
    </recommendedName>
</protein>
<dbReference type="EMBL" id="CACVBS010000057">
    <property type="protein sequence ID" value="CAA7266788.1"/>
    <property type="molecule type" value="Genomic_DNA"/>
</dbReference>
<sequence length="99" mass="10848">MDWITSDDKTASMMVLLGSAGLGKSALEQSIAEMCAKAGLLAASFFFSTTSSNRNNGDTLIPTLVYQLIRVIPGLRDLVEKELKNDPHILKLCRESQME</sequence>
<keyword evidence="4" id="KW-1185">Reference proteome</keyword>
<dbReference type="InterPro" id="IPR056884">
    <property type="entry name" value="NPHP3-like_N"/>
</dbReference>
<evidence type="ECO:0000313" key="3">
    <source>
        <dbReference type="EMBL" id="CAA7266788.1"/>
    </source>
</evidence>
<keyword evidence="1" id="KW-0677">Repeat</keyword>
<evidence type="ECO:0000256" key="1">
    <source>
        <dbReference type="ARBA" id="ARBA00022737"/>
    </source>
</evidence>
<feature type="domain" description="Nephrocystin 3-like N-terminal" evidence="2">
    <location>
        <begin position="2"/>
        <end position="89"/>
    </location>
</feature>
<evidence type="ECO:0000259" key="2">
    <source>
        <dbReference type="Pfam" id="PF24883"/>
    </source>
</evidence>
<name>A0A8S0W8I0_CYCAE</name>
<reference evidence="3 4" key="1">
    <citation type="submission" date="2020-01" db="EMBL/GenBank/DDBJ databases">
        <authorList>
            <person name="Gupta K D."/>
        </authorList>
    </citation>
    <scope>NUCLEOTIDE SEQUENCE [LARGE SCALE GENOMIC DNA]</scope>
</reference>
<dbReference type="AlphaFoldDB" id="A0A8S0W8I0"/>
<gene>
    <name evidence="3" type="ORF">AAE3_LOCUS9257</name>
</gene>
<accession>A0A8S0W8I0</accession>
<dbReference type="Pfam" id="PF24883">
    <property type="entry name" value="NPHP3_N"/>
    <property type="match status" value="1"/>
</dbReference>
<comment type="caution">
    <text evidence="3">The sequence shown here is derived from an EMBL/GenBank/DDBJ whole genome shotgun (WGS) entry which is preliminary data.</text>
</comment>
<evidence type="ECO:0000313" key="4">
    <source>
        <dbReference type="Proteomes" id="UP000467700"/>
    </source>
</evidence>
<dbReference type="Proteomes" id="UP000467700">
    <property type="component" value="Unassembled WGS sequence"/>
</dbReference>
<dbReference type="OrthoDB" id="5967843at2759"/>
<organism evidence="3 4">
    <name type="scientific">Cyclocybe aegerita</name>
    <name type="common">Black poplar mushroom</name>
    <name type="synonym">Agrocybe aegerita</name>
    <dbReference type="NCBI Taxonomy" id="1973307"/>
    <lineage>
        <taxon>Eukaryota</taxon>
        <taxon>Fungi</taxon>
        <taxon>Dikarya</taxon>
        <taxon>Basidiomycota</taxon>
        <taxon>Agaricomycotina</taxon>
        <taxon>Agaricomycetes</taxon>
        <taxon>Agaricomycetidae</taxon>
        <taxon>Agaricales</taxon>
        <taxon>Agaricineae</taxon>
        <taxon>Bolbitiaceae</taxon>
        <taxon>Cyclocybe</taxon>
    </lineage>
</organism>